<proteinExistence type="predicted"/>
<gene>
    <name evidence="1" type="ORF">N8I77_008634</name>
</gene>
<name>A0AAD9S9G7_PHOAM</name>
<dbReference type="AlphaFoldDB" id="A0AAD9S9G7"/>
<reference evidence="1" key="1">
    <citation type="submission" date="2023-06" db="EMBL/GenBank/DDBJ databases">
        <authorList>
            <person name="Noh H."/>
        </authorList>
    </citation>
    <scope>NUCLEOTIDE SEQUENCE</scope>
    <source>
        <strain evidence="1">DUCC20226</strain>
    </source>
</reference>
<evidence type="ECO:0000313" key="1">
    <source>
        <dbReference type="EMBL" id="KAK2602067.1"/>
    </source>
</evidence>
<evidence type="ECO:0000313" key="2">
    <source>
        <dbReference type="Proteomes" id="UP001265746"/>
    </source>
</evidence>
<organism evidence="1 2">
    <name type="scientific">Phomopsis amygdali</name>
    <name type="common">Fusicoccum amygdali</name>
    <dbReference type="NCBI Taxonomy" id="1214568"/>
    <lineage>
        <taxon>Eukaryota</taxon>
        <taxon>Fungi</taxon>
        <taxon>Dikarya</taxon>
        <taxon>Ascomycota</taxon>
        <taxon>Pezizomycotina</taxon>
        <taxon>Sordariomycetes</taxon>
        <taxon>Sordariomycetidae</taxon>
        <taxon>Diaporthales</taxon>
        <taxon>Diaporthaceae</taxon>
        <taxon>Diaporthe</taxon>
    </lineage>
</organism>
<protein>
    <submittedName>
        <fullName evidence="1">Uncharacterized protein</fullName>
    </submittedName>
</protein>
<sequence>MLGSWSEDFEAMREVVDPINVVKDAVLDRDWRELRSGSWDDDWGDKVWDEVWKDDWDEGKDWTDPAVVEVGKTDKVDTSDTCAKVVVEIVLAEPLEAVLELARQSVESVFHGANQDVSTGGVEDGVQVESQLVTWLVFAGGRHGSALTVMFPSSCIEIGGIGQAGSGR</sequence>
<keyword evidence="2" id="KW-1185">Reference proteome</keyword>
<dbReference type="Proteomes" id="UP001265746">
    <property type="component" value="Unassembled WGS sequence"/>
</dbReference>
<comment type="caution">
    <text evidence="1">The sequence shown here is derived from an EMBL/GenBank/DDBJ whole genome shotgun (WGS) entry which is preliminary data.</text>
</comment>
<dbReference type="EMBL" id="JAUJFL010000005">
    <property type="protein sequence ID" value="KAK2602067.1"/>
    <property type="molecule type" value="Genomic_DNA"/>
</dbReference>
<accession>A0AAD9S9G7</accession>